<dbReference type="PANTHER" id="PTHR30282">
    <property type="entry name" value="P-AMINOBENZOYL GLUTAMATE TRANSPORTER"/>
    <property type="match status" value="1"/>
</dbReference>
<keyword evidence="1" id="KW-0812">Transmembrane</keyword>
<accession>A0A8J2Z5A1</accession>
<proteinExistence type="predicted"/>
<keyword evidence="1" id="KW-0472">Membrane</keyword>
<feature type="transmembrane region" description="Helical" evidence="1">
    <location>
        <begin position="114"/>
        <end position="135"/>
    </location>
</feature>
<name>A0A8J2Z5A1_9GAMM</name>
<dbReference type="RefSeq" id="WP_117003263.1">
    <property type="nucleotide sequence ID" value="NZ_BMJS01000023.1"/>
</dbReference>
<comment type="caution">
    <text evidence="2">The sequence shown here is derived from an EMBL/GenBank/DDBJ whole genome shotgun (WGS) entry which is preliminary data.</text>
</comment>
<organism evidence="2 3">
    <name type="scientific">Cysteiniphilum litorale</name>
    <dbReference type="NCBI Taxonomy" id="2056700"/>
    <lineage>
        <taxon>Bacteria</taxon>
        <taxon>Pseudomonadati</taxon>
        <taxon>Pseudomonadota</taxon>
        <taxon>Gammaproteobacteria</taxon>
        <taxon>Thiotrichales</taxon>
        <taxon>Fastidiosibacteraceae</taxon>
        <taxon>Cysteiniphilum</taxon>
    </lineage>
</organism>
<protein>
    <submittedName>
        <fullName evidence="2">Aminobenzoyl-glutamate transporter</fullName>
    </submittedName>
</protein>
<feature type="transmembrane region" description="Helical" evidence="1">
    <location>
        <begin position="210"/>
        <end position="230"/>
    </location>
</feature>
<feature type="transmembrane region" description="Helical" evidence="1">
    <location>
        <begin position="445"/>
        <end position="464"/>
    </location>
</feature>
<dbReference type="AlphaFoldDB" id="A0A8J2Z5A1"/>
<dbReference type="Pfam" id="PF03806">
    <property type="entry name" value="ABG_transport"/>
    <property type="match status" value="1"/>
</dbReference>
<dbReference type="GO" id="GO:1902604">
    <property type="term" value="P:p-aminobenzoyl-glutamate transmembrane transport"/>
    <property type="evidence" value="ECO:0007669"/>
    <property type="project" value="InterPro"/>
</dbReference>
<gene>
    <name evidence="2" type="primary">abgT</name>
    <name evidence="2" type="ORF">GCM10010995_19390</name>
</gene>
<feature type="transmembrane region" description="Helical" evidence="1">
    <location>
        <begin position="349"/>
        <end position="366"/>
    </location>
</feature>
<evidence type="ECO:0000256" key="1">
    <source>
        <dbReference type="SAM" id="Phobius"/>
    </source>
</evidence>
<reference evidence="2" key="2">
    <citation type="submission" date="2020-09" db="EMBL/GenBank/DDBJ databases">
        <authorList>
            <person name="Sun Q."/>
            <person name="Zhou Y."/>
        </authorList>
    </citation>
    <scope>NUCLEOTIDE SEQUENCE</scope>
    <source>
        <strain evidence="2">CGMCC 1.15758</strain>
    </source>
</reference>
<feature type="transmembrane region" description="Helical" evidence="1">
    <location>
        <begin position="165"/>
        <end position="185"/>
    </location>
</feature>
<dbReference type="EMBL" id="BMJS01000023">
    <property type="protein sequence ID" value="GGG02038.1"/>
    <property type="molecule type" value="Genomic_DNA"/>
</dbReference>
<evidence type="ECO:0000313" key="3">
    <source>
        <dbReference type="Proteomes" id="UP000636949"/>
    </source>
</evidence>
<evidence type="ECO:0000313" key="2">
    <source>
        <dbReference type="EMBL" id="GGG02038.1"/>
    </source>
</evidence>
<dbReference type="PANTHER" id="PTHR30282:SF0">
    <property type="entry name" value="P-AMINOBENZOYL-GLUTAMATE TRANSPORT PROTEIN"/>
    <property type="match status" value="1"/>
</dbReference>
<keyword evidence="3" id="KW-1185">Reference proteome</keyword>
<feature type="transmembrane region" description="Helical" evidence="1">
    <location>
        <begin position="267"/>
        <end position="286"/>
    </location>
</feature>
<feature type="transmembrane region" description="Helical" evidence="1">
    <location>
        <begin position="82"/>
        <end position="102"/>
    </location>
</feature>
<dbReference type="GO" id="GO:0015558">
    <property type="term" value="F:secondary active p-aminobenzoyl-glutamate transmembrane transporter activity"/>
    <property type="evidence" value="ECO:0007669"/>
    <property type="project" value="InterPro"/>
</dbReference>
<feature type="transmembrane region" description="Helical" evidence="1">
    <location>
        <begin position="27"/>
        <end position="47"/>
    </location>
</feature>
<feature type="transmembrane region" description="Helical" evidence="1">
    <location>
        <begin position="386"/>
        <end position="408"/>
    </location>
</feature>
<feature type="transmembrane region" description="Helical" evidence="1">
    <location>
        <begin position="306"/>
        <end position="328"/>
    </location>
</feature>
<sequence length="517" mass="55957">MTKRGLISRSLSAIEVVGNKLPPPAMLFFWLTIFLIVLSALFAWLGVKVLDPRVQDAKAYIDVFNLLSAEGVRYIFSSVVDNFVGFAPLGTVLVAFIGVSLAEHSGFISASIRAIIGKSNRVTVTAIIVFAGVMSNTAGELGYLVIIPLAGVIFHSMGRHPIAGMAAAFAGVSGGYSANLLLGTVDPLLSGLTQEAAHLLNPEYRVGAEANWYFMIGSTFLVTAVVTLLSQKVVEPRLGKYQSGTELDDEEKALESQIHLTKLEKKGLIWALVSIVILSLVIVYLVVPEGAILRNQQTGLIANSPFLNSIVFLILLFFAVAGIVYGYVTKSFKSTKDIVNAMDKTFNTLGTYIVLVFFAAQFVAYFKVTNLGTIIAVAGATALESINFTGAPLIISFVILAAFINLFMGSASAKWSMLAPVFVPMFMLLGYSPELVQVAYRVGDSATNIISPLMSYFALIVAFFQKYDKNSGIGTIVATMLPYSIVLLITWSIFLYLWVFLFNLPVGPGVDSFYQIK</sequence>
<feature type="transmembrane region" description="Helical" evidence="1">
    <location>
        <begin position="476"/>
        <end position="499"/>
    </location>
</feature>
<keyword evidence="1" id="KW-1133">Transmembrane helix</keyword>
<dbReference type="Proteomes" id="UP000636949">
    <property type="component" value="Unassembled WGS sequence"/>
</dbReference>
<dbReference type="InterPro" id="IPR004697">
    <property type="entry name" value="AbgT"/>
</dbReference>
<reference evidence="2" key="1">
    <citation type="journal article" date="2014" name="Int. J. Syst. Evol. Microbiol.">
        <title>Complete genome sequence of Corynebacterium casei LMG S-19264T (=DSM 44701T), isolated from a smear-ripened cheese.</title>
        <authorList>
            <consortium name="US DOE Joint Genome Institute (JGI-PGF)"/>
            <person name="Walter F."/>
            <person name="Albersmeier A."/>
            <person name="Kalinowski J."/>
            <person name="Ruckert C."/>
        </authorList>
    </citation>
    <scope>NUCLEOTIDE SEQUENCE</scope>
    <source>
        <strain evidence="2">CGMCC 1.15758</strain>
    </source>
</reference>
<feature type="transmembrane region" description="Helical" evidence="1">
    <location>
        <begin position="415"/>
        <end position="433"/>
    </location>
</feature>
<dbReference type="OrthoDB" id="3314392at2"/>